<dbReference type="Gene3D" id="2.70.150.10">
    <property type="entry name" value="Calcium-transporting ATPase, cytoplasmic transduction domain A"/>
    <property type="match status" value="1"/>
</dbReference>
<keyword evidence="9" id="KW-1185">Reference proteome</keyword>
<evidence type="ECO:0000256" key="6">
    <source>
        <dbReference type="SAM" id="Phobius"/>
    </source>
</evidence>
<dbReference type="InterPro" id="IPR001757">
    <property type="entry name" value="P_typ_ATPase"/>
</dbReference>
<dbReference type="PROSITE" id="PS00154">
    <property type="entry name" value="ATPASE_E1_E2"/>
    <property type="match status" value="1"/>
</dbReference>
<dbReference type="SFLD" id="SFLDS00003">
    <property type="entry name" value="Haloacid_Dehalogenase"/>
    <property type="match status" value="1"/>
</dbReference>
<evidence type="ECO:0000313" key="8">
    <source>
        <dbReference type="EMBL" id="OKL50105.1"/>
    </source>
</evidence>
<dbReference type="PRINTS" id="PR00120">
    <property type="entry name" value="HATPASE"/>
</dbReference>
<dbReference type="InterPro" id="IPR023214">
    <property type="entry name" value="HAD_sf"/>
</dbReference>
<dbReference type="STRING" id="156892.BM477_03840"/>
<feature type="transmembrane region" description="Helical" evidence="6">
    <location>
        <begin position="738"/>
        <end position="757"/>
    </location>
</feature>
<feature type="transmembrane region" description="Helical" evidence="6">
    <location>
        <begin position="35"/>
        <end position="61"/>
    </location>
</feature>
<dbReference type="NCBIfam" id="TIGR01494">
    <property type="entry name" value="ATPase_P-type"/>
    <property type="match status" value="2"/>
</dbReference>
<dbReference type="SUPFAM" id="SSF81653">
    <property type="entry name" value="Calcium ATPase, transduction domain A"/>
    <property type="match status" value="1"/>
</dbReference>
<feature type="transmembrane region" description="Helical" evidence="6">
    <location>
        <begin position="67"/>
        <end position="85"/>
    </location>
</feature>
<evidence type="ECO:0000259" key="7">
    <source>
        <dbReference type="Pfam" id="PF00122"/>
    </source>
</evidence>
<dbReference type="GO" id="GO:0016887">
    <property type="term" value="F:ATP hydrolysis activity"/>
    <property type="evidence" value="ECO:0007669"/>
    <property type="project" value="InterPro"/>
</dbReference>
<feature type="transmembrane region" description="Helical" evidence="6">
    <location>
        <begin position="618"/>
        <end position="643"/>
    </location>
</feature>
<comment type="subcellular location">
    <subcellularLocation>
        <location evidence="1">Cell membrane</location>
        <topology evidence="1">Multi-pass membrane protein</topology>
    </subcellularLocation>
</comment>
<dbReference type="AlphaFoldDB" id="A0A1Q5PRP8"/>
<feature type="transmembrane region" description="Helical" evidence="6">
    <location>
        <begin position="214"/>
        <end position="234"/>
    </location>
</feature>
<accession>A0A1Q5PRP8</accession>
<dbReference type="Gene3D" id="3.40.50.1000">
    <property type="entry name" value="HAD superfamily/HAD-like"/>
    <property type="match status" value="1"/>
</dbReference>
<dbReference type="Pfam" id="PF00122">
    <property type="entry name" value="E1-E2_ATPase"/>
    <property type="match status" value="1"/>
</dbReference>
<dbReference type="SFLD" id="SFLDG00002">
    <property type="entry name" value="C1.7:_P-type_atpase_like"/>
    <property type="match status" value="1"/>
</dbReference>
<dbReference type="InterPro" id="IPR044492">
    <property type="entry name" value="P_typ_ATPase_HD_dom"/>
</dbReference>
<evidence type="ECO:0000256" key="2">
    <source>
        <dbReference type="ARBA" id="ARBA00022692"/>
    </source>
</evidence>
<dbReference type="Proteomes" id="UP000186465">
    <property type="component" value="Unassembled WGS sequence"/>
</dbReference>
<feature type="domain" description="P-type ATPase A" evidence="7">
    <location>
        <begin position="97"/>
        <end position="197"/>
    </location>
</feature>
<dbReference type="GO" id="GO:0005886">
    <property type="term" value="C:plasma membrane"/>
    <property type="evidence" value="ECO:0007669"/>
    <property type="project" value="UniProtKB-SubCell"/>
</dbReference>
<feature type="transmembrane region" description="Helical" evidence="6">
    <location>
        <begin position="709"/>
        <end position="729"/>
    </location>
</feature>
<dbReference type="InterPro" id="IPR008250">
    <property type="entry name" value="ATPase_P-typ_transduc_dom_A_sf"/>
</dbReference>
<dbReference type="Pfam" id="PF00702">
    <property type="entry name" value="Hydrolase"/>
    <property type="match status" value="1"/>
</dbReference>
<evidence type="ECO:0000256" key="4">
    <source>
        <dbReference type="ARBA" id="ARBA00022989"/>
    </source>
</evidence>
<proteinExistence type="predicted"/>
<dbReference type="InterPro" id="IPR023298">
    <property type="entry name" value="ATPase_P-typ_TM_dom_sf"/>
</dbReference>
<dbReference type="SUPFAM" id="SSF81665">
    <property type="entry name" value="Calcium ATPase, transmembrane domain M"/>
    <property type="match status" value="1"/>
</dbReference>
<feature type="transmembrane region" description="Helical" evidence="6">
    <location>
        <begin position="683"/>
        <end position="703"/>
    </location>
</feature>
<dbReference type="SFLD" id="SFLDF00027">
    <property type="entry name" value="p-type_atpase"/>
    <property type="match status" value="1"/>
</dbReference>
<dbReference type="PANTHER" id="PTHR42861">
    <property type="entry name" value="CALCIUM-TRANSPORTING ATPASE"/>
    <property type="match status" value="1"/>
</dbReference>
<dbReference type="Gene3D" id="3.40.1110.10">
    <property type="entry name" value="Calcium-transporting ATPase, cytoplasmic domain N"/>
    <property type="match status" value="1"/>
</dbReference>
<dbReference type="PRINTS" id="PR00119">
    <property type="entry name" value="CATATPASE"/>
</dbReference>
<feature type="transmembrane region" description="Helical" evidence="6">
    <location>
        <begin position="649"/>
        <end position="671"/>
    </location>
</feature>
<dbReference type="SUPFAM" id="SSF56784">
    <property type="entry name" value="HAD-like"/>
    <property type="match status" value="1"/>
</dbReference>
<evidence type="ECO:0000256" key="3">
    <source>
        <dbReference type="ARBA" id="ARBA00022967"/>
    </source>
</evidence>
<evidence type="ECO:0000313" key="9">
    <source>
        <dbReference type="Proteomes" id="UP000186465"/>
    </source>
</evidence>
<reference evidence="9" key="1">
    <citation type="submission" date="2016-11" db="EMBL/GenBank/DDBJ databases">
        <title>Actinomyces gypaetusis sp. nov. isolated from Gypaetus barbatus in Qinghai Tibet Plateau China.</title>
        <authorList>
            <person name="Meng X."/>
        </authorList>
    </citation>
    <scope>NUCLEOTIDE SEQUENCE [LARGE SCALE GENOMIC DNA]</scope>
    <source>
        <strain evidence="9">DSM 15383</strain>
    </source>
</reference>
<dbReference type="SUPFAM" id="SSF81660">
    <property type="entry name" value="Metal cation-transporting ATPase, ATP-binding domain N"/>
    <property type="match status" value="1"/>
</dbReference>
<protein>
    <recommendedName>
        <fullName evidence="7">P-type ATPase A domain-containing protein</fullName>
    </recommendedName>
</protein>
<dbReference type="InterPro" id="IPR023299">
    <property type="entry name" value="ATPase_P-typ_cyto_dom_N"/>
</dbReference>
<keyword evidence="4 6" id="KW-1133">Transmembrane helix</keyword>
<evidence type="ECO:0000256" key="5">
    <source>
        <dbReference type="ARBA" id="ARBA00023136"/>
    </source>
</evidence>
<feature type="transmembrane region" description="Helical" evidence="6">
    <location>
        <begin position="769"/>
        <end position="787"/>
    </location>
</feature>
<organism evidence="8 9">
    <name type="scientific">Boudabousia marimammalium</name>
    <dbReference type="NCBI Taxonomy" id="156892"/>
    <lineage>
        <taxon>Bacteria</taxon>
        <taxon>Bacillati</taxon>
        <taxon>Actinomycetota</taxon>
        <taxon>Actinomycetes</taxon>
        <taxon>Actinomycetales</taxon>
        <taxon>Actinomycetaceae</taxon>
        <taxon>Boudabousia</taxon>
    </lineage>
</organism>
<evidence type="ECO:0000256" key="1">
    <source>
        <dbReference type="ARBA" id="ARBA00004651"/>
    </source>
</evidence>
<name>A0A1Q5PRP8_9ACTO</name>
<dbReference type="EMBL" id="MPDM01000003">
    <property type="protein sequence ID" value="OKL50105.1"/>
    <property type="molecule type" value="Genomic_DNA"/>
</dbReference>
<comment type="caution">
    <text evidence="8">The sequence shown here is derived from an EMBL/GenBank/DDBJ whole genome shotgun (WGS) entry which is preliminary data.</text>
</comment>
<feature type="transmembrane region" description="Helical" evidence="6">
    <location>
        <begin position="246"/>
        <end position="271"/>
    </location>
</feature>
<keyword evidence="3" id="KW-1278">Translocase</keyword>
<dbReference type="InterPro" id="IPR018303">
    <property type="entry name" value="ATPase_P-typ_P_site"/>
</dbReference>
<sequence>MSDTDPDVGLSLQEAAFRQNQGLSNAVKARTSRSVWSIIAANIFTLFNGILAGAMTLVLIVGSPLDALFGGVMVINALTGIVAEFKAKRTLDKVAILASPTATVLREGKQLEIPREEVVWGDIVCLSMGEQIPTDGQVLAARGLAIDESMLTGESVPVIKSEGDLVLAGTSVVFGSATFLTQAVGEELYSEQMASEVKQFSLSHSELRAGIDRVLRWISWAIIPTVLVLVWSQVRISDSWDWSRALILAVAGVVGMIPQGLVLLTSVNFALAAATLARKSVLVQELPAVEILARVDVLCTDKTGTLTTGTVKVRKISPMVDVKTEDDTVALHNGARGDQITVGHAKSALATLVAEGENATAEAIREILGGHPAIEVTREIPFNSSRKWSACVTTSGTWVLGAPEIVLAKYPQAETVLDRVEAAASNGERVLVLAFSSQEAGEESLPEGMEPSLLIMLEEELRPDAAATMEYFRGQGVEMKVISGDNPVTVAALARRAGITGKDQQPMPAVDARQLPNPNDETAFAKAVQENGVFGRVTPEQKRAMVKALQGQGHTVAMTGDGVNDAMALKDSDLGIAMGSGSAATKAVAQLVLLNGDFGALPPVVAEGRKIIANMERVASLFFAKTTYAAVIAIVVALLGWAYPFLPRHLTIVGSLTIGIPSFVVALAPNAQRYRPGFLPRSLSLAVPAGLIMSTASLLGYAINPSSQGQTVATLVIISTALYLLSLLLRPMQWWHQVLLGAMLAGVAVTMIVPALRQLMQLAWLTPTAWVWTLVLVLGSFTGLEILGRWHSKYAAHHAARMMG</sequence>
<dbReference type="Gene3D" id="1.20.1110.10">
    <property type="entry name" value="Calcium-transporting ATPase, transmembrane domain"/>
    <property type="match status" value="1"/>
</dbReference>
<dbReference type="InterPro" id="IPR059000">
    <property type="entry name" value="ATPase_P-type_domA"/>
</dbReference>
<keyword evidence="5 6" id="KW-0472">Membrane</keyword>
<gene>
    <name evidence="8" type="ORF">BM477_03840</name>
</gene>
<keyword evidence="2 6" id="KW-0812">Transmembrane</keyword>
<dbReference type="GO" id="GO:0005524">
    <property type="term" value="F:ATP binding"/>
    <property type="evidence" value="ECO:0007669"/>
    <property type="project" value="InterPro"/>
</dbReference>
<dbReference type="InterPro" id="IPR036412">
    <property type="entry name" value="HAD-like_sf"/>
</dbReference>